<accession>A0A165WL69</accession>
<name>A0A165WL69_9BACI</name>
<sequence length="190" mass="22106">MSITLIENQSSYDFKHERVNQMADRLLNINWYQHVGTIHDDAQNKAEKFLQSLNIANYEIKWISKDEIGNIYDTIRLTNSSLWEALKVLPDRLKEKIDQSGQEEILNEIVYHLPEAVFHEVYKGAFKTFSDESFIRFLVGHAMYISVLACAWELAANINEWGENPFAYLVDILEMGHIPLGSNNQTFYIM</sequence>
<dbReference type="AlphaFoldDB" id="A0A165WL69"/>
<comment type="caution">
    <text evidence="1">The sequence shown here is derived from an EMBL/GenBank/DDBJ whole genome shotgun (WGS) entry which is preliminary data.</text>
</comment>
<organism evidence="1 2">
    <name type="scientific">Aeribacillus pallidus</name>
    <dbReference type="NCBI Taxonomy" id="33936"/>
    <lineage>
        <taxon>Bacteria</taxon>
        <taxon>Bacillati</taxon>
        <taxon>Bacillota</taxon>
        <taxon>Bacilli</taxon>
        <taxon>Bacillales</taxon>
        <taxon>Bacillaceae</taxon>
        <taxon>Aeribacillus</taxon>
    </lineage>
</organism>
<protein>
    <submittedName>
        <fullName evidence="1">Uncharacterized protein</fullName>
    </submittedName>
</protein>
<proteinExistence type="predicted"/>
<dbReference type="OrthoDB" id="2875988at2"/>
<dbReference type="RefSeq" id="WP_063389212.1">
    <property type="nucleotide sequence ID" value="NZ_LWBR01000065.1"/>
</dbReference>
<dbReference type="Proteomes" id="UP000076476">
    <property type="component" value="Unassembled WGS sequence"/>
</dbReference>
<reference evidence="1 2" key="1">
    <citation type="submission" date="2016-04" db="EMBL/GenBank/DDBJ databases">
        <title>Draft genome sequence of Aeribacillus pallidus 8m3 from petroleum reservoir.</title>
        <authorList>
            <person name="Poltaraus A.B."/>
            <person name="Nazina T.N."/>
            <person name="Tourova T.P."/>
            <person name="Malakho S.M."/>
            <person name="Korshunova A.V."/>
            <person name="Sokolova D.S."/>
        </authorList>
    </citation>
    <scope>NUCLEOTIDE SEQUENCE [LARGE SCALE GENOMIC DNA]</scope>
    <source>
        <strain evidence="1 2">8m3</strain>
    </source>
</reference>
<evidence type="ECO:0000313" key="1">
    <source>
        <dbReference type="EMBL" id="KZN95083.1"/>
    </source>
</evidence>
<evidence type="ECO:0000313" key="2">
    <source>
        <dbReference type="Proteomes" id="UP000076476"/>
    </source>
</evidence>
<gene>
    <name evidence="1" type="ORF">AZI98_15760</name>
</gene>
<dbReference type="EMBL" id="LWBR01000065">
    <property type="protein sequence ID" value="KZN95083.1"/>
    <property type="molecule type" value="Genomic_DNA"/>
</dbReference>
<keyword evidence="2" id="KW-1185">Reference proteome</keyword>